<feature type="compositionally biased region" description="Polar residues" evidence="1">
    <location>
        <begin position="456"/>
        <end position="470"/>
    </location>
</feature>
<dbReference type="PANTHER" id="PTHR38248:SF2">
    <property type="entry name" value="FUNK1 11"/>
    <property type="match status" value="1"/>
</dbReference>
<dbReference type="OrthoDB" id="5584477at2759"/>
<dbReference type="InterPro" id="IPR040976">
    <property type="entry name" value="Pkinase_fungal"/>
</dbReference>
<gene>
    <name evidence="3" type="ORF">FA13DRAFT_760400</name>
</gene>
<feature type="region of interest" description="Disordered" evidence="1">
    <location>
        <begin position="491"/>
        <end position="511"/>
    </location>
</feature>
<proteinExistence type="predicted"/>
<dbReference type="PANTHER" id="PTHR38248">
    <property type="entry name" value="FUNK1 6"/>
    <property type="match status" value="1"/>
</dbReference>
<dbReference type="Gene3D" id="1.10.510.10">
    <property type="entry name" value="Transferase(Phosphotransferase) domain 1"/>
    <property type="match status" value="1"/>
</dbReference>
<dbReference type="PROSITE" id="PS00109">
    <property type="entry name" value="PROTEIN_KINASE_TYR"/>
    <property type="match status" value="1"/>
</dbReference>
<dbReference type="GO" id="GO:0004672">
    <property type="term" value="F:protein kinase activity"/>
    <property type="evidence" value="ECO:0007669"/>
    <property type="project" value="InterPro"/>
</dbReference>
<protein>
    <recommendedName>
        <fullName evidence="2">Protein kinase domain-containing protein</fullName>
    </recommendedName>
</protein>
<dbReference type="InterPro" id="IPR000719">
    <property type="entry name" value="Prot_kinase_dom"/>
</dbReference>
<dbReference type="SUPFAM" id="SSF56112">
    <property type="entry name" value="Protein kinase-like (PK-like)"/>
    <property type="match status" value="1"/>
</dbReference>
<evidence type="ECO:0000256" key="1">
    <source>
        <dbReference type="SAM" id="MobiDB-lite"/>
    </source>
</evidence>
<feature type="region of interest" description="Disordered" evidence="1">
    <location>
        <begin position="451"/>
        <end position="470"/>
    </location>
</feature>
<dbReference type="InterPro" id="IPR008266">
    <property type="entry name" value="Tyr_kinase_AS"/>
</dbReference>
<dbReference type="PROSITE" id="PS50011">
    <property type="entry name" value="PROTEIN_KINASE_DOM"/>
    <property type="match status" value="1"/>
</dbReference>
<dbReference type="Pfam" id="PF17667">
    <property type="entry name" value="Pkinase_fungal"/>
    <property type="match status" value="2"/>
</dbReference>
<comment type="caution">
    <text evidence="3">The sequence shown here is derived from an EMBL/GenBank/DDBJ whole genome shotgun (WGS) entry which is preliminary data.</text>
</comment>
<reference evidence="3 4" key="1">
    <citation type="journal article" date="2019" name="Nat. Ecol. Evol.">
        <title>Megaphylogeny resolves global patterns of mushroom evolution.</title>
        <authorList>
            <person name="Varga T."/>
            <person name="Krizsan K."/>
            <person name="Foldi C."/>
            <person name="Dima B."/>
            <person name="Sanchez-Garcia M."/>
            <person name="Sanchez-Ramirez S."/>
            <person name="Szollosi G.J."/>
            <person name="Szarkandi J.G."/>
            <person name="Papp V."/>
            <person name="Albert L."/>
            <person name="Andreopoulos W."/>
            <person name="Angelini C."/>
            <person name="Antonin V."/>
            <person name="Barry K.W."/>
            <person name="Bougher N.L."/>
            <person name="Buchanan P."/>
            <person name="Buyck B."/>
            <person name="Bense V."/>
            <person name="Catcheside P."/>
            <person name="Chovatia M."/>
            <person name="Cooper J."/>
            <person name="Damon W."/>
            <person name="Desjardin D."/>
            <person name="Finy P."/>
            <person name="Geml J."/>
            <person name="Haridas S."/>
            <person name="Hughes K."/>
            <person name="Justo A."/>
            <person name="Karasinski D."/>
            <person name="Kautmanova I."/>
            <person name="Kiss B."/>
            <person name="Kocsube S."/>
            <person name="Kotiranta H."/>
            <person name="LaButti K.M."/>
            <person name="Lechner B.E."/>
            <person name="Liimatainen K."/>
            <person name="Lipzen A."/>
            <person name="Lukacs Z."/>
            <person name="Mihaltcheva S."/>
            <person name="Morgado L.N."/>
            <person name="Niskanen T."/>
            <person name="Noordeloos M.E."/>
            <person name="Ohm R.A."/>
            <person name="Ortiz-Santana B."/>
            <person name="Ovrebo C."/>
            <person name="Racz N."/>
            <person name="Riley R."/>
            <person name="Savchenko A."/>
            <person name="Shiryaev A."/>
            <person name="Soop K."/>
            <person name="Spirin V."/>
            <person name="Szebenyi C."/>
            <person name="Tomsovsky M."/>
            <person name="Tulloss R.E."/>
            <person name="Uehling J."/>
            <person name="Grigoriev I.V."/>
            <person name="Vagvolgyi C."/>
            <person name="Papp T."/>
            <person name="Martin F.M."/>
            <person name="Miettinen O."/>
            <person name="Hibbett D.S."/>
            <person name="Nagy L.G."/>
        </authorList>
    </citation>
    <scope>NUCLEOTIDE SEQUENCE [LARGE SCALE GENOMIC DNA]</scope>
    <source>
        <strain evidence="3 4">FP101781</strain>
    </source>
</reference>
<organism evidence="3 4">
    <name type="scientific">Coprinellus micaceus</name>
    <name type="common">Glistening ink-cap mushroom</name>
    <name type="synonym">Coprinus micaceus</name>
    <dbReference type="NCBI Taxonomy" id="71717"/>
    <lineage>
        <taxon>Eukaryota</taxon>
        <taxon>Fungi</taxon>
        <taxon>Dikarya</taxon>
        <taxon>Basidiomycota</taxon>
        <taxon>Agaricomycotina</taxon>
        <taxon>Agaricomycetes</taxon>
        <taxon>Agaricomycetidae</taxon>
        <taxon>Agaricales</taxon>
        <taxon>Agaricineae</taxon>
        <taxon>Psathyrellaceae</taxon>
        <taxon>Coprinellus</taxon>
    </lineage>
</organism>
<dbReference type="GO" id="GO:0005524">
    <property type="term" value="F:ATP binding"/>
    <property type="evidence" value="ECO:0007669"/>
    <property type="project" value="InterPro"/>
</dbReference>
<name>A0A4Y7T3Y7_COPMI</name>
<sequence>MQSNASSTNLTGFFFRGLWITENSLRLFHFDRAGCQYSEKIDYHNSPKVFIKILLGLTSIREEDIGFDTSIKFTFSDGKKVGGHILTHDGRKPTRYPLVGTKPIYHLPHLQGRGVTCWLVEDRRRKRELVVKDSWESEWEESYIPSESELLKKAVGLTGIMQLVGSEDKRKSICALRLPCVGARTLSVTFQWRILTEAYGKDIGHFTSEKVLFRAMRDGIAAHRTLALDAQSALLHRDISRRNILLGGDGAEPGWRGVLIDLDKSWNIHELSTSDVAGYEVGTRMYKSISILRGSGADKPGYREFGWHDCYDDLESVFYVLLDIMLEKRLSWEGYRWTYGKKEDIPQIIQEWANDDEKEAMRSKVKFFTPQELDLDAIGLEPFWSPAARTLLTSLFKPIKKIAKLKSCYWKTGRNLAIECHYELCERENLEEYYAEILALFDTAIEDGTEQPCPSALSTPARTPFSPANINTPGGMAVKKRAREEACVVTPTPKRGRKMSDDVSEEISSLA</sequence>
<dbReference type="AlphaFoldDB" id="A0A4Y7T3Y7"/>
<dbReference type="InterPro" id="IPR011009">
    <property type="entry name" value="Kinase-like_dom_sf"/>
</dbReference>
<evidence type="ECO:0000313" key="4">
    <source>
        <dbReference type="Proteomes" id="UP000298030"/>
    </source>
</evidence>
<dbReference type="EMBL" id="QPFP01000030">
    <property type="protein sequence ID" value="TEB28830.1"/>
    <property type="molecule type" value="Genomic_DNA"/>
</dbReference>
<accession>A0A4Y7T3Y7</accession>
<evidence type="ECO:0000313" key="3">
    <source>
        <dbReference type="EMBL" id="TEB28830.1"/>
    </source>
</evidence>
<dbReference type="Proteomes" id="UP000298030">
    <property type="component" value="Unassembled WGS sequence"/>
</dbReference>
<keyword evidence="4" id="KW-1185">Reference proteome</keyword>
<feature type="domain" description="Protein kinase" evidence="2">
    <location>
        <begin position="105"/>
        <end position="384"/>
    </location>
</feature>
<evidence type="ECO:0000259" key="2">
    <source>
        <dbReference type="PROSITE" id="PS50011"/>
    </source>
</evidence>
<dbReference type="STRING" id="71717.A0A4Y7T3Y7"/>